<dbReference type="CDD" id="cd02966">
    <property type="entry name" value="TlpA_like_family"/>
    <property type="match status" value="1"/>
</dbReference>
<proteinExistence type="predicted"/>
<evidence type="ECO:0000313" key="4">
    <source>
        <dbReference type="EMBL" id="TAI46651.1"/>
    </source>
</evidence>
<reference evidence="4 5" key="1">
    <citation type="submission" date="2019-02" db="EMBL/GenBank/DDBJ databases">
        <title>Draft genome sequence of Muricauda sp. 176CP4-71.</title>
        <authorList>
            <person name="Park J.-S."/>
        </authorList>
    </citation>
    <scope>NUCLEOTIDE SEQUENCE [LARGE SCALE GENOMIC DNA]</scope>
    <source>
        <strain evidence="4 5">176CP4-71</strain>
    </source>
</reference>
<evidence type="ECO:0000256" key="1">
    <source>
        <dbReference type="ARBA" id="ARBA00023284"/>
    </source>
</evidence>
<keyword evidence="2" id="KW-1133">Transmembrane helix</keyword>
<keyword evidence="2" id="KW-0472">Membrane</keyword>
<dbReference type="GO" id="GO:0016209">
    <property type="term" value="F:antioxidant activity"/>
    <property type="evidence" value="ECO:0007669"/>
    <property type="project" value="InterPro"/>
</dbReference>
<dbReference type="InterPro" id="IPR000866">
    <property type="entry name" value="AhpC/TSA"/>
</dbReference>
<accession>A0A4Q8Q8Y5</accession>
<keyword evidence="1" id="KW-0676">Redox-active center</keyword>
<gene>
    <name evidence="4" type="ORF">EW142_16370</name>
</gene>
<dbReference type="GO" id="GO:0016491">
    <property type="term" value="F:oxidoreductase activity"/>
    <property type="evidence" value="ECO:0007669"/>
    <property type="project" value="InterPro"/>
</dbReference>
<sequence length="188" mass="21342">MIKKLSKDQISNVIWILAIVLILFTPLGFYARVLVGKVFATSANIIEIDNREKLKAYNWKLKDLEGNGISFSDLKGEVVLINFWATWCPPCVAEMPSLNDLYQDYHEKIAFVFVANDQKEKVVSFLDKKQYGFPVFFETLSTPDLLISRSIPATYILSKSGEIVVAEKGAADWNSQSTRELLDQLLQE</sequence>
<dbReference type="InterPro" id="IPR013766">
    <property type="entry name" value="Thioredoxin_domain"/>
</dbReference>
<dbReference type="SUPFAM" id="SSF52833">
    <property type="entry name" value="Thioredoxin-like"/>
    <property type="match status" value="1"/>
</dbReference>
<dbReference type="EMBL" id="SGIU01000003">
    <property type="protein sequence ID" value="TAI46651.1"/>
    <property type="molecule type" value="Genomic_DNA"/>
</dbReference>
<protein>
    <submittedName>
        <fullName evidence="4">TlpA family protein disulfide reductase</fullName>
    </submittedName>
</protein>
<feature type="domain" description="Thioredoxin" evidence="3">
    <location>
        <begin position="50"/>
        <end position="187"/>
    </location>
</feature>
<evidence type="ECO:0000313" key="5">
    <source>
        <dbReference type="Proteomes" id="UP000291981"/>
    </source>
</evidence>
<dbReference type="AlphaFoldDB" id="A0A4Q8Q8Y5"/>
<dbReference type="PANTHER" id="PTHR42852">
    <property type="entry name" value="THIOL:DISULFIDE INTERCHANGE PROTEIN DSBE"/>
    <property type="match status" value="1"/>
</dbReference>
<dbReference type="PROSITE" id="PS00194">
    <property type="entry name" value="THIOREDOXIN_1"/>
    <property type="match status" value="1"/>
</dbReference>
<feature type="transmembrane region" description="Helical" evidence="2">
    <location>
        <begin position="12"/>
        <end position="31"/>
    </location>
</feature>
<dbReference type="PROSITE" id="PS51352">
    <property type="entry name" value="THIOREDOXIN_2"/>
    <property type="match status" value="1"/>
</dbReference>
<comment type="caution">
    <text evidence="4">The sequence shown here is derived from an EMBL/GenBank/DDBJ whole genome shotgun (WGS) entry which is preliminary data.</text>
</comment>
<keyword evidence="5" id="KW-1185">Reference proteome</keyword>
<evidence type="ECO:0000259" key="3">
    <source>
        <dbReference type="PROSITE" id="PS51352"/>
    </source>
</evidence>
<evidence type="ECO:0000256" key="2">
    <source>
        <dbReference type="SAM" id="Phobius"/>
    </source>
</evidence>
<keyword evidence="2" id="KW-0812">Transmembrane</keyword>
<dbReference type="PANTHER" id="PTHR42852:SF17">
    <property type="entry name" value="THIOREDOXIN-LIKE PROTEIN HI_1115"/>
    <property type="match status" value="1"/>
</dbReference>
<dbReference type="Gene3D" id="3.40.30.10">
    <property type="entry name" value="Glutaredoxin"/>
    <property type="match status" value="1"/>
</dbReference>
<dbReference type="Pfam" id="PF00578">
    <property type="entry name" value="AhpC-TSA"/>
    <property type="match status" value="1"/>
</dbReference>
<dbReference type="Proteomes" id="UP000291981">
    <property type="component" value="Unassembled WGS sequence"/>
</dbReference>
<dbReference type="RefSeq" id="WP_130615896.1">
    <property type="nucleotide sequence ID" value="NZ_SGIU01000003.1"/>
</dbReference>
<organism evidence="4 5">
    <name type="scientific">Flagellimonas allohymeniacidonis</name>
    <dbReference type="NCBI Taxonomy" id="2517819"/>
    <lineage>
        <taxon>Bacteria</taxon>
        <taxon>Pseudomonadati</taxon>
        <taxon>Bacteroidota</taxon>
        <taxon>Flavobacteriia</taxon>
        <taxon>Flavobacteriales</taxon>
        <taxon>Flavobacteriaceae</taxon>
        <taxon>Flagellimonas</taxon>
    </lineage>
</organism>
<name>A0A4Q8Q8Y5_9FLAO</name>
<dbReference type="InterPro" id="IPR017937">
    <property type="entry name" value="Thioredoxin_CS"/>
</dbReference>
<dbReference type="OrthoDB" id="9815205at2"/>
<dbReference type="InterPro" id="IPR036249">
    <property type="entry name" value="Thioredoxin-like_sf"/>
</dbReference>
<dbReference type="InterPro" id="IPR050553">
    <property type="entry name" value="Thioredoxin_ResA/DsbE_sf"/>
</dbReference>